<keyword evidence="8" id="KW-0479">Metal-binding</keyword>
<keyword evidence="14" id="KW-0234">DNA repair</keyword>
<dbReference type="CDD" id="cd16450">
    <property type="entry name" value="mRING-C3HGC3_RFWD3"/>
    <property type="match status" value="1"/>
</dbReference>
<evidence type="ECO:0000256" key="8">
    <source>
        <dbReference type="ARBA" id="ARBA00022723"/>
    </source>
</evidence>
<evidence type="ECO:0000256" key="7">
    <source>
        <dbReference type="ARBA" id="ARBA00022679"/>
    </source>
</evidence>
<dbReference type="WBParaSite" id="TCLT_0000007901-mRNA-1">
    <property type="protein sequence ID" value="TCLT_0000007901-mRNA-1"/>
    <property type="gene ID" value="TCLT_0000007901"/>
</dbReference>
<evidence type="ECO:0000256" key="11">
    <source>
        <dbReference type="ARBA" id="ARBA00022771"/>
    </source>
</evidence>
<organism evidence="23">
    <name type="scientific">Thelazia callipaeda</name>
    <name type="common">Oriental eyeworm</name>
    <name type="synonym">Parasitic nematode</name>
    <dbReference type="NCBI Taxonomy" id="103827"/>
    <lineage>
        <taxon>Eukaryota</taxon>
        <taxon>Metazoa</taxon>
        <taxon>Ecdysozoa</taxon>
        <taxon>Nematoda</taxon>
        <taxon>Chromadorea</taxon>
        <taxon>Rhabditida</taxon>
        <taxon>Spirurina</taxon>
        <taxon>Spiruromorpha</taxon>
        <taxon>Thelazioidea</taxon>
        <taxon>Thelaziidae</taxon>
        <taxon>Thelazia</taxon>
    </lineage>
</organism>
<dbReference type="PANTHER" id="PTHR16047:SF7">
    <property type="entry name" value="E3 UBIQUITIN-PROTEIN LIGASE RFWD3"/>
    <property type="match status" value="1"/>
</dbReference>
<evidence type="ECO:0000256" key="3">
    <source>
        <dbReference type="ARBA" id="ARBA00004906"/>
    </source>
</evidence>
<reference evidence="21 22" key="2">
    <citation type="submission" date="2018-11" db="EMBL/GenBank/DDBJ databases">
        <authorList>
            <consortium name="Pathogen Informatics"/>
        </authorList>
    </citation>
    <scope>NUCLEOTIDE SEQUENCE [LARGE SCALE GENOMIC DNA]</scope>
</reference>
<dbReference type="EMBL" id="UYYF01000005">
    <property type="protein sequence ID" value="VDM94906.1"/>
    <property type="molecule type" value="Genomic_DNA"/>
</dbReference>
<proteinExistence type="predicted"/>
<keyword evidence="5" id="KW-0963">Cytoplasm</keyword>
<protein>
    <recommendedName>
        <fullName evidence="4">RING-type E3 ubiquitin transferase</fullName>
        <ecNumber evidence="4">2.3.2.27</ecNumber>
    </recommendedName>
</protein>
<evidence type="ECO:0000256" key="17">
    <source>
        <dbReference type="PROSITE-ProRule" id="PRU00175"/>
    </source>
</evidence>
<evidence type="ECO:0000256" key="15">
    <source>
        <dbReference type="ARBA" id="ARBA00023242"/>
    </source>
</evidence>
<dbReference type="AlphaFoldDB" id="A0A0N5CJ84"/>
<evidence type="ECO:0000313" key="22">
    <source>
        <dbReference type="Proteomes" id="UP000276776"/>
    </source>
</evidence>
<dbReference type="InterPro" id="IPR001841">
    <property type="entry name" value="Znf_RING"/>
</dbReference>
<dbReference type="PANTHER" id="PTHR16047">
    <property type="entry name" value="RFWD3 PROTEIN"/>
    <property type="match status" value="1"/>
</dbReference>
<feature type="coiled-coil region" evidence="18">
    <location>
        <begin position="108"/>
        <end position="162"/>
    </location>
</feature>
<evidence type="ECO:0000256" key="10">
    <source>
        <dbReference type="ARBA" id="ARBA00022763"/>
    </source>
</evidence>
<gene>
    <name evidence="21" type="ORF">TCLT_LOCUS80</name>
</gene>
<dbReference type="GO" id="GO:0036297">
    <property type="term" value="P:interstrand cross-link repair"/>
    <property type="evidence" value="ECO:0007669"/>
    <property type="project" value="InterPro"/>
</dbReference>
<dbReference type="GO" id="GO:0005737">
    <property type="term" value="C:cytoplasm"/>
    <property type="evidence" value="ECO:0007669"/>
    <property type="project" value="UniProtKB-SubCell"/>
</dbReference>
<evidence type="ECO:0000256" key="2">
    <source>
        <dbReference type="ARBA" id="ARBA00004496"/>
    </source>
</evidence>
<evidence type="ECO:0000256" key="13">
    <source>
        <dbReference type="ARBA" id="ARBA00022833"/>
    </source>
</evidence>
<feature type="domain" description="RING-type" evidence="19">
    <location>
        <begin position="39"/>
        <end position="84"/>
    </location>
</feature>
<dbReference type="GO" id="GO:0008270">
    <property type="term" value="F:zinc ion binding"/>
    <property type="evidence" value="ECO:0007669"/>
    <property type="project" value="UniProtKB-KW"/>
</dbReference>
<evidence type="ECO:0000256" key="12">
    <source>
        <dbReference type="ARBA" id="ARBA00022786"/>
    </source>
</evidence>
<dbReference type="SMART" id="SM00184">
    <property type="entry name" value="RING"/>
    <property type="match status" value="1"/>
</dbReference>
<evidence type="ECO:0000259" key="20">
    <source>
        <dbReference type="PROSITE" id="PS51292"/>
    </source>
</evidence>
<dbReference type="InterPro" id="IPR037381">
    <property type="entry name" value="RFWD3"/>
</dbReference>
<dbReference type="EC" id="2.3.2.27" evidence="4"/>
<keyword evidence="22" id="KW-1185">Reference proteome</keyword>
<evidence type="ECO:0000313" key="23">
    <source>
        <dbReference type="WBParaSite" id="TCLT_0000007901-mRNA-1"/>
    </source>
</evidence>
<keyword evidence="6" id="KW-0853">WD repeat</keyword>
<evidence type="ECO:0000256" key="18">
    <source>
        <dbReference type="SAM" id="Coils"/>
    </source>
</evidence>
<evidence type="ECO:0000256" key="14">
    <source>
        <dbReference type="ARBA" id="ARBA00023204"/>
    </source>
</evidence>
<keyword evidence="13" id="KW-0862">Zinc</keyword>
<dbReference type="SUPFAM" id="SSF57850">
    <property type="entry name" value="RING/U-box"/>
    <property type="match status" value="1"/>
</dbReference>
<keyword evidence="12" id="KW-0833">Ubl conjugation pathway</keyword>
<evidence type="ECO:0000256" key="9">
    <source>
        <dbReference type="ARBA" id="ARBA00022737"/>
    </source>
</evidence>
<reference evidence="23" key="1">
    <citation type="submission" date="2017-02" db="UniProtKB">
        <authorList>
            <consortium name="WormBaseParasite"/>
        </authorList>
    </citation>
    <scope>IDENTIFICATION</scope>
</reference>
<accession>A0A0N5CJ84</accession>
<dbReference type="Gene3D" id="3.30.40.10">
    <property type="entry name" value="Zinc/RING finger domain, C3HC4 (zinc finger)"/>
    <property type="match status" value="1"/>
</dbReference>
<dbReference type="InterPro" id="IPR015943">
    <property type="entry name" value="WD40/YVTN_repeat-like_dom_sf"/>
</dbReference>
<dbReference type="PROSITE" id="PS51292">
    <property type="entry name" value="ZF_RING_CH"/>
    <property type="match status" value="1"/>
</dbReference>
<dbReference type="STRING" id="103827.A0A0N5CJ84"/>
<evidence type="ECO:0000256" key="6">
    <source>
        <dbReference type="ARBA" id="ARBA00022574"/>
    </source>
</evidence>
<dbReference type="PROSITE" id="PS50089">
    <property type="entry name" value="ZF_RING_2"/>
    <property type="match status" value="1"/>
</dbReference>
<keyword evidence="11 17" id="KW-0863">Zinc-finger</keyword>
<evidence type="ECO:0000256" key="16">
    <source>
        <dbReference type="ARBA" id="ARBA00034306"/>
    </source>
</evidence>
<evidence type="ECO:0000256" key="1">
    <source>
        <dbReference type="ARBA" id="ARBA00000900"/>
    </source>
</evidence>
<sequence>MIILMTSFRVTFNDDAFRTYIFLKCLSDDDLSDEDSNVCAICLDSYTISGPHRIVCLKCGHLFGQSCIERWIRTEKYSKCPQCKAKARLSDIRHIYARAVKAVDTTELEQLKHVNEAYKVENDNLRLENQQLKEKIVDVENCNSYKAEIEKLTIENAKLRARIALKTDGNTNELSTSTAKGATSSYFSLVAGPVVSVSTQAGSRSLDANGKFFVVTCKIRNDIFMPYGLKLITMDGREDVIVPVHSSKPRCCRFSPFDDQLVLSTGEDSTVCVASFITMRIEHRIPLPTFGWCCCWLSKDEVAVGLISGRVLKFNLRDPTIDPFDITCNRARFPIINLEFYPKQSLLFVTSLRECVLYLHQQPHVLVSDQGSINSFCYDERSGKVMLTFAPSQHHQTVTHVLYSLDLTGEQKKLKHIHTYRSDSVKLTRVVRSAVWDSSYGPIAAIYDEANSDMILYDWTRRCPAIVKRIPSAVVDIREVTACDLRNFLLGCLSETTLYLFEARC</sequence>
<keyword evidence="9" id="KW-0677">Repeat</keyword>
<name>A0A0N5CJ84_THECL</name>
<dbReference type="GO" id="GO:0016604">
    <property type="term" value="C:nuclear body"/>
    <property type="evidence" value="ECO:0007669"/>
    <property type="project" value="UniProtKB-SubCell"/>
</dbReference>
<dbReference type="OMA" id="CCRFSPF"/>
<evidence type="ECO:0000256" key="5">
    <source>
        <dbReference type="ARBA" id="ARBA00022490"/>
    </source>
</evidence>
<dbReference type="GO" id="GO:0061630">
    <property type="term" value="F:ubiquitin protein ligase activity"/>
    <property type="evidence" value="ECO:0007669"/>
    <property type="project" value="UniProtKB-EC"/>
</dbReference>
<evidence type="ECO:0000259" key="19">
    <source>
        <dbReference type="PROSITE" id="PS50089"/>
    </source>
</evidence>
<comment type="pathway">
    <text evidence="3">Protein modification; protein ubiquitination.</text>
</comment>
<keyword evidence="10" id="KW-0227">DNA damage</keyword>
<dbReference type="InterPro" id="IPR036322">
    <property type="entry name" value="WD40_repeat_dom_sf"/>
</dbReference>
<dbReference type="Gene3D" id="2.130.10.10">
    <property type="entry name" value="YVTN repeat-like/Quinoprotein amine dehydrogenase"/>
    <property type="match status" value="1"/>
</dbReference>
<keyword evidence="18" id="KW-0175">Coiled coil</keyword>
<dbReference type="InterPro" id="IPR056527">
    <property type="entry name" value="WD40_RFWD3"/>
</dbReference>
<dbReference type="OrthoDB" id="5600418at2759"/>
<dbReference type="InterPro" id="IPR013083">
    <property type="entry name" value="Znf_RING/FYVE/PHD"/>
</dbReference>
<comment type="catalytic activity">
    <reaction evidence="1">
        <text>S-ubiquitinyl-[E2 ubiquitin-conjugating enzyme]-L-cysteine + [acceptor protein]-L-lysine = [E2 ubiquitin-conjugating enzyme]-L-cysteine + N(6)-ubiquitinyl-[acceptor protein]-L-lysine.</text>
        <dbReference type="EC" id="2.3.2.27"/>
    </reaction>
</comment>
<feature type="domain" description="RING-CH-type" evidence="20">
    <location>
        <begin position="31"/>
        <end position="90"/>
    </location>
</feature>
<dbReference type="Proteomes" id="UP000276776">
    <property type="component" value="Unassembled WGS sequence"/>
</dbReference>
<dbReference type="GO" id="GO:0016567">
    <property type="term" value="P:protein ubiquitination"/>
    <property type="evidence" value="ECO:0007669"/>
    <property type="project" value="InterPro"/>
</dbReference>
<comment type="subcellular location">
    <subcellularLocation>
        <location evidence="2">Cytoplasm</location>
    </subcellularLocation>
    <subcellularLocation>
        <location evidence="16">Nucleus</location>
        <location evidence="16">Nuclear body</location>
    </subcellularLocation>
</comment>
<dbReference type="InterPro" id="IPR011016">
    <property type="entry name" value="Znf_RING-CH"/>
</dbReference>
<dbReference type="Pfam" id="PF13639">
    <property type="entry name" value="zf-RING_2"/>
    <property type="match status" value="1"/>
</dbReference>
<keyword evidence="15" id="KW-0539">Nucleus</keyword>
<evidence type="ECO:0000313" key="21">
    <source>
        <dbReference type="EMBL" id="VDM94906.1"/>
    </source>
</evidence>
<evidence type="ECO:0000256" key="4">
    <source>
        <dbReference type="ARBA" id="ARBA00012483"/>
    </source>
</evidence>
<dbReference type="Pfam" id="PF23419">
    <property type="entry name" value="WD40_RFWD3"/>
    <property type="match status" value="1"/>
</dbReference>
<keyword evidence="7" id="KW-0808">Transferase</keyword>
<dbReference type="SUPFAM" id="SSF50978">
    <property type="entry name" value="WD40 repeat-like"/>
    <property type="match status" value="1"/>
</dbReference>